<dbReference type="InterPro" id="IPR002509">
    <property type="entry name" value="NODB_dom"/>
</dbReference>
<dbReference type="SUPFAM" id="SSF53448">
    <property type="entry name" value="Nucleotide-diphospho-sugar transferases"/>
    <property type="match status" value="1"/>
</dbReference>
<evidence type="ECO:0000313" key="11">
    <source>
        <dbReference type="EMBL" id="MDC7693325.1"/>
    </source>
</evidence>
<evidence type="ECO:0000256" key="4">
    <source>
        <dbReference type="ARBA" id="ARBA00020071"/>
    </source>
</evidence>
<dbReference type="RefSeq" id="WP_272740095.1">
    <property type="nucleotide sequence ID" value="NZ_JAQQKW010000002.1"/>
</dbReference>
<keyword evidence="8" id="KW-1133">Transmembrane helix</keyword>
<evidence type="ECO:0000259" key="9">
    <source>
        <dbReference type="PROSITE" id="PS51677"/>
    </source>
</evidence>
<feature type="transmembrane region" description="Helical" evidence="8">
    <location>
        <begin position="1002"/>
        <end position="1026"/>
    </location>
</feature>
<evidence type="ECO:0000256" key="7">
    <source>
        <dbReference type="ARBA" id="ARBA00032976"/>
    </source>
</evidence>
<evidence type="ECO:0000256" key="1">
    <source>
        <dbReference type="ARBA" id="ARBA00003236"/>
    </source>
</evidence>
<protein>
    <recommendedName>
        <fullName evidence="4">Chitooligosaccharide deacetylase</fullName>
    </recommendedName>
    <alternativeName>
        <fullName evidence="7">Nodulation protein B</fullName>
    </alternativeName>
</protein>
<dbReference type="EMBL" id="JAQQKW010000002">
    <property type="protein sequence ID" value="MDC7693325.1"/>
    <property type="molecule type" value="Genomic_DNA"/>
</dbReference>
<sequence length="1130" mass="124513">MKTPVFFDPSGKRNKATLMGVIALAAAATLLFLGLILSILFVPVPRDLDLHMEASHASRWNFRTHDVNHPHRLRTLGRHADKPQKIIGFYVPWDDGSRAAFEAHASEMDVVIGAFASVSGPQHTYVYQPDVRFEKARAAAKKPPVLLTMVQNIAPKGFERENTRRLLTDIAARNRFLGQVEDTLRQEKSAGVVFDFENLEPAALKPYLAFLKEARTRLGVKGYSVTATVPVDDPEWNLSAFAAVTDKLFLMIYDQHSMVDKAGPIAAQDWFEGRLAMAMKVVPAEKAIVCIGNYAYDWSKFGTTVLTVGDAWLIAHDSDAPVSYDRATGNSGFAYQENGVNHEVWLLDAVSAWNQLLAVHASDAYGVALWRLGSEDPGIWQDFAHFQGRTTPDLTTLKPAGNVDVEGAGEVLRISATPTFGHRKVEFDAQRVAQNQTYQTLPTPYVVRRTGFKPGYIALTFDDGPDPKWTPKVLEVLKAEHVPATFFVIGEKALGHPFLLKTMLAQGHELGNHTYTHPNMANIPAEWARVELNSTQRVVEAYTGRSLRWLRAPYFGDAEPTTENELAPVLLGQRMGYTSVGLHVDSEDWQKPGVQAIIKNVLKGVADGAASAASEACKEDFNNCRSGQIVLLHDSGGDRQQTIDALPQIIRALKAQGYQFTTVSGLTDLPAAQAMPTLSGNDLAAVRFDVGVFMLLAWGAVGLQWLFIAAIVLGVTRAITLSVMAIWADYSGHMDPPAETEDGTIEAFVRSRRVSVIIPAYNEARVIEASVRRVLTSVDVDLEVVVVDDGSKDETSAIVARAFADDARVTLITQANAGKATAVNTGIARARGEIIIALDADTQFEPETIARLVRWFIKPEIGAVAGNAKVGNRFNFVTRWQGVEYVTAQNLERSALATFGAMMVVPGAVGAWRRAALEEVGGYPHDTLAEDQDLTIAIQRRGWAVAYDQDAVAWTEAPESFAALIKQRYRWAFGTLQCLWKHRRILREGKPKGLAHIGLPQAWIFQIGFSVISPLIDLALLINVAATIWTISQHGLDQTDGTLERMLLYWAVFVAIDALCGWIAYMLEPREKRYPVFWLLSQRFVYRQIMYYVVLKALASAGRGRSVGWGKLERSGRVAPASSTGQNQQP</sequence>
<dbReference type="Proteomes" id="UP001216595">
    <property type="component" value="Unassembled WGS sequence"/>
</dbReference>
<evidence type="ECO:0000259" key="10">
    <source>
        <dbReference type="PROSITE" id="PS51910"/>
    </source>
</evidence>
<dbReference type="Gene3D" id="3.20.20.370">
    <property type="entry name" value="Glycoside hydrolase/deacetylase"/>
    <property type="match status" value="1"/>
</dbReference>
<feature type="transmembrane region" description="Helical" evidence="8">
    <location>
        <begin position="21"/>
        <end position="42"/>
    </location>
</feature>
<dbReference type="SUPFAM" id="SSF88713">
    <property type="entry name" value="Glycoside hydrolase/deacetylase"/>
    <property type="match status" value="1"/>
</dbReference>
<dbReference type="InterPro" id="IPR011330">
    <property type="entry name" value="Glyco_hydro/deAcase_b/a-brl"/>
</dbReference>
<evidence type="ECO:0000256" key="6">
    <source>
        <dbReference type="ARBA" id="ARBA00022679"/>
    </source>
</evidence>
<dbReference type="InterPro" id="IPR029070">
    <property type="entry name" value="Chitinase_insertion_sf"/>
</dbReference>
<comment type="function">
    <text evidence="1">Is involved in generating a small heat-stable compound (Nod), an acylated oligomer of N-acetylglucosamine, that stimulates mitosis in various plant protoplasts.</text>
</comment>
<keyword evidence="8" id="KW-0812">Transmembrane</keyword>
<dbReference type="InterPro" id="IPR001223">
    <property type="entry name" value="Glyco_hydro18_cat"/>
</dbReference>
<name>A0ABT5IBW8_9CAUL</name>
<keyword evidence="8" id="KW-0472">Membrane</keyword>
<evidence type="ECO:0000313" key="12">
    <source>
        <dbReference type="Proteomes" id="UP001216595"/>
    </source>
</evidence>
<comment type="similarity">
    <text evidence="3">Belongs to the polysaccharide deacetylase family.</text>
</comment>
<dbReference type="CDD" id="cd06423">
    <property type="entry name" value="CESA_like"/>
    <property type="match status" value="1"/>
</dbReference>
<feature type="domain" description="NodB homology" evidence="9">
    <location>
        <begin position="455"/>
        <end position="661"/>
    </location>
</feature>
<dbReference type="Gene3D" id="3.90.550.10">
    <property type="entry name" value="Spore Coat Polysaccharide Biosynthesis Protein SpsA, Chain A"/>
    <property type="match status" value="1"/>
</dbReference>
<accession>A0ABT5IBW8</accession>
<dbReference type="PANTHER" id="PTHR43630:SF1">
    <property type="entry name" value="POLY-BETA-1,6-N-ACETYL-D-GLUCOSAMINE SYNTHASE"/>
    <property type="match status" value="1"/>
</dbReference>
<keyword evidence="12" id="KW-1185">Reference proteome</keyword>
<gene>
    <name evidence="11" type="ORF">PQU94_03400</name>
</gene>
<dbReference type="InterPro" id="IPR029044">
    <property type="entry name" value="Nucleotide-diphossugar_trans"/>
</dbReference>
<feature type="transmembrane region" description="Helical" evidence="8">
    <location>
        <begin position="1046"/>
        <end position="1067"/>
    </location>
</feature>
<evidence type="ECO:0000256" key="5">
    <source>
        <dbReference type="ARBA" id="ARBA00022676"/>
    </source>
</evidence>
<evidence type="ECO:0000256" key="8">
    <source>
        <dbReference type="SAM" id="Phobius"/>
    </source>
</evidence>
<dbReference type="InterPro" id="IPR011583">
    <property type="entry name" value="Chitinase_II/V-like_cat"/>
</dbReference>
<dbReference type="SUPFAM" id="SSF51445">
    <property type="entry name" value="(Trans)glycosidases"/>
    <property type="match status" value="1"/>
</dbReference>
<dbReference type="Gene3D" id="3.10.50.10">
    <property type="match status" value="1"/>
</dbReference>
<dbReference type="PROSITE" id="PS51677">
    <property type="entry name" value="NODB"/>
    <property type="match status" value="1"/>
</dbReference>
<comment type="similarity">
    <text evidence="2">Belongs to the glycosyltransferase 2 family.</text>
</comment>
<dbReference type="Pfam" id="PF13641">
    <property type="entry name" value="Glyco_tranf_2_3"/>
    <property type="match status" value="1"/>
</dbReference>
<reference evidence="11 12" key="1">
    <citation type="submission" date="2023-01" db="EMBL/GenBank/DDBJ databases">
        <title>Novel species of the genus Asticcacaulis isolated from rivers.</title>
        <authorList>
            <person name="Lu H."/>
        </authorList>
    </citation>
    <scope>NUCLEOTIDE SEQUENCE [LARGE SCALE GENOMIC DNA]</scope>
    <source>
        <strain evidence="11 12">DXS10W</strain>
    </source>
</reference>
<dbReference type="SMART" id="SM00636">
    <property type="entry name" value="Glyco_18"/>
    <property type="match status" value="1"/>
</dbReference>
<dbReference type="Pfam" id="PF00704">
    <property type="entry name" value="Glyco_hydro_18"/>
    <property type="match status" value="1"/>
</dbReference>
<evidence type="ECO:0000256" key="2">
    <source>
        <dbReference type="ARBA" id="ARBA00006739"/>
    </source>
</evidence>
<proteinExistence type="inferred from homology"/>
<feature type="transmembrane region" description="Helical" evidence="8">
    <location>
        <begin position="692"/>
        <end position="715"/>
    </location>
</feature>
<dbReference type="GO" id="GO:0016757">
    <property type="term" value="F:glycosyltransferase activity"/>
    <property type="evidence" value="ECO:0007669"/>
    <property type="project" value="UniProtKB-KW"/>
</dbReference>
<keyword evidence="6 11" id="KW-0808">Transferase</keyword>
<dbReference type="PROSITE" id="PS51910">
    <property type="entry name" value="GH18_2"/>
    <property type="match status" value="1"/>
</dbReference>
<dbReference type="Gene3D" id="3.20.20.80">
    <property type="entry name" value="Glycosidases"/>
    <property type="match status" value="1"/>
</dbReference>
<keyword evidence="5 11" id="KW-0328">Glycosyltransferase</keyword>
<evidence type="ECO:0000256" key="3">
    <source>
        <dbReference type="ARBA" id="ARBA00010973"/>
    </source>
</evidence>
<comment type="caution">
    <text evidence="11">The sequence shown here is derived from an EMBL/GenBank/DDBJ whole genome shotgun (WGS) entry which is preliminary data.</text>
</comment>
<dbReference type="PANTHER" id="PTHR43630">
    <property type="entry name" value="POLY-BETA-1,6-N-ACETYL-D-GLUCOSAMINE SYNTHASE"/>
    <property type="match status" value="1"/>
</dbReference>
<dbReference type="CDD" id="cd10962">
    <property type="entry name" value="CE4_GT2-like"/>
    <property type="match status" value="1"/>
</dbReference>
<dbReference type="InterPro" id="IPR017853">
    <property type="entry name" value="GH"/>
</dbReference>
<dbReference type="Pfam" id="PF01522">
    <property type="entry name" value="Polysacc_deac_1"/>
    <property type="match status" value="1"/>
</dbReference>
<organism evidence="11 12">
    <name type="scientific">Asticcacaulis currens</name>
    <dbReference type="NCBI Taxonomy" id="2984210"/>
    <lineage>
        <taxon>Bacteria</taxon>
        <taxon>Pseudomonadati</taxon>
        <taxon>Pseudomonadota</taxon>
        <taxon>Alphaproteobacteria</taxon>
        <taxon>Caulobacterales</taxon>
        <taxon>Caulobacteraceae</taxon>
        <taxon>Asticcacaulis</taxon>
    </lineage>
</organism>
<feature type="domain" description="GH18" evidence="10">
    <location>
        <begin position="84"/>
        <end position="390"/>
    </location>
</feature>